<dbReference type="InterPro" id="IPR037867">
    <property type="entry name" value="Swd2/WDR82"/>
</dbReference>
<dbReference type="GO" id="GO:0003682">
    <property type="term" value="F:chromatin binding"/>
    <property type="evidence" value="ECO:0007669"/>
    <property type="project" value="TreeGrafter"/>
</dbReference>
<evidence type="ECO:0000313" key="8">
    <source>
        <dbReference type="EMBL" id="PWN34052.1"/>
    </source>
</evidence>
<sequence length="390" mass="42557">MSAVVSTSNSHQDGRGKSGKHIVAPSSSKPSAKIVPLNEKLLLTTGNSITSICFDDRGDRLLTCGDDEKIQLFSLSSGRLASTNYSKKYGVDLVRFTHDINNMVHASTKVDHAIRYHSLAENKYLSYFRGHTNRVSSLDMSPTSANAFMSAAVYESVRLWDLRSASSQACMVVQGHPIIRYDPTGTIFALAFNETNKVLLYDARKWAEKPFKQMEIPDLFKNEVGGQVAVITSLHFSPSGSQLLVGTSGPAHYILDAQKGYVVHNLTGKKTLQKASPGNDAEEAGEVPSTSKQKESPMVKEAGISGTECGWTPDGKYVFSVSGNKDVVFWSVTEKEEGARIVSELTPTFSLDAYPGGFIRSAAFNPRNAMMATGGDQVALWLPEREEKEE</sequence>
<accession>A0A316V9C3</accession>
<dbReference type="GeneID" id="37021722"/>
<dbReference type="Gene3D" id="2.130.10.10">
    <property type="entry name" value="YVTN repeat-like/Quinoprotein amine dehydrogenase"/>
    <property type="match status" value="2"/>
</dbReference>
<keyword evidence="5" id="KW-0539">Nucleus</keyword>
<dbReference type="PANTHER" id="PTHR19861:SF0">
    <property type="entry name" value="WD REPEAT-CONTAINING PROTEIN 82"/>
    <property type="match status" value="1"/>
</dbReference>
<dbReference type="InParanoid" id="A0A316V9C3"/>
<dbReference type="InterPro" id="IPR001680">
    <property type="entry name" value="WD40_rpt"/>
</dbReference>
<feature type="region of interest" description="Disordered" evidence="7">
    <location>
        <begin position="1"/>
        <end position="30"/>
    </location>
</feature>
<dbReference type="FunCoup" id="A0A316V9C3">
    <property type="interactions" value="561"/>
</dbReference>
<feature type="compositionally biased region" description="Polar residues" evidence="7">
    <location>
        <begin position="1"/>
        <end position="11"/>
    </location>
</feature>
<comment type="similarity">
    <text evidence="2">Belongs to the WD repeat SWD2 family.</text>
</comment>
<dbReference type="EMBL" id="KZ819604">
    <property type="protein sequence ID" value="PWN34052.1"/>
    <property type="molecule type" value="Genomic_DNA"/>
</dbReference>
<evidence type="ECO:0000256" key="2">
    <source>
        <dbReference type="ARBA" id="ARBA00005616"/>
    </source>
</evidence>
<dbReference type="GO" id="GO:0016070">
    <property type="term" value="P:RNA metabolic process"/>
    <property type="evidence" value="ECO:0007669"/>
    <property type="project" value="UniProtKB-ARBA"/>
</dbReference>
<evidence type="ECO:0000256" key="4">
    <source>
        <dbReference type="ARBA" id="ARBA00022737"/>
    </source>
</evidence>
<reference evidence="8 9" key="1">
    <citation type="journal article" date="2018" name="Mol. Biol. Evol.">
        <title>Broad Genomic Sampling Reveals a Smut Pathogenic Ancestry of the Fungal Clade Ustilaginomycotina.</title>
        <authorList>
            <person name="Kijpornyongpan T."/>
            <person name="Mondo S.J."/>
            <person name="Barry K."/>
            <person name="Sandor L."/>
            <person name="Lee J."/>
            <person name="Lipzen A."/>
            <person name="Pangilinan J."/>
            <person name="LaButti K."/>
            <person name="Hainaut M."/>
            <person name="Henrissat B."/>
            <person name="Grigoriev I.V."/>
            <person name="Spatafora J.W."/>
            <person name="Aime M.C."/>
        </authorList>
    </citation>
    <scope>NUCLEOTIDE SEQUENCE [LARGE SCALE GENOMIC DNA]</scope>
    <source>
        <strain evidence="8 9">MCA 3882</strain>
    </source>
</reference>
<feature type="region of interest" description="Disordered" evidence="7">
    <location>
        <begin position="272"/>
        <end position="306"/>
    </location>
</feature>
<dbReference type="GO" id="GO:0048188">
    <property type="term" value="C:Set1C/COMPASS complex"/>
    <property type="evidence" value="ECO:0007669"/>
    <property type="project" value="TreeGrafter"/>
</dbReference>
<feature type="repeat" description="WD" evidence="6">
    <location>
        <begin position="128"/>
        <end position="170"/>
    </location>
</feature>
<dbReference type="InterPro" id="IPR036322">
    <property type="entry name" value="WD40_repeat_dom_sf"/>
</dbReference>
<proteinExistence type="inferred from homology"/>
<dbReference type="STRING" id="1280837.A0A316V9C3"/>
<comment type="subcellular location">
    <subcellularLocation>
        <location evidence="1">Nucleus</location>
    </subcellularLocation>
</comment>
<dbReference type="Pfam" id="PF00400">
    <property type="entry name" value="WD40"/>
    <property type="match status" value="2"/>
</dbReference>
<dbReference type="Proteomes" id="UP000245771">
    <property type="component" value="Unassembled WGS sequence"/>
</dbReference>
<evidence type="ECO:0000256" key="3">
    <source>
        <dbReference type="ARBA" id="ARBA00022574"/>
    </source>
</evidence>
<dbReference type="RefSeq" id="XP_025354354.1">
    <property type="nucleotide sequence ID" value="XM_025499941.1"/>
</dbReference>
<keyword evidence="9" id="KW-1185">Reference proteome</keyword>
<dbReference type="PANTHER" id="PTHR19861">
    <property type="entry name" value="WD40 REPEAT PROTEIN SWD2"/>
    <property type="match status" value="1"/>
</dbReference>
<name>A0A316V9C3_9BASI</name>
<evidence type="ECO:0000256" key="1">
    <source>
        <dbReference type="ARBA" id="ARBA00004123"/>
    </source>
</evidence>
<evidence type="ECO:0000256" key="6">
    <source>
        <dbReference type="PROSITE-ProRule" id="PRU00221"/>
    </source>
</evidence>
<dbReference type="SUPFAM" id="SSF50978">
    <property type="entry name" value="WD40 repeat-like"/>
    <property type="match status" value="1"/>
</dbReference>
<dbReference type="SMART" id="SM00320">
    <property type="entry name" value="WD40"/>
    <property type="match status" value="5"/>
</dbReference>
<dbReference type="InterPro" id="IPR015943">
    <property type="entry name" value="WD40/YVTN_repeat-like_dom_sf"/>
</dbReference>
<keyword evidence="3 6" id="KW-0853">WD repeat</keyword>
<protein>
    <submittedName>
        <fullName evidence="8">WD40 repeat-like protein</fullName>
    </submittedName>
</protein>
<evidence type="ECO:0000256" key="5">
    <source>
        <dbReference type="ARBA" id="ARBA00023242"/>
    </source>
</evidence>
<dbReference type="OrthoDB" id="27537at2759"/>
<organism evidence="8 9">
    <name type="scientific">Meira miltonrushii</name>
    <dbReference type="NCBI Taxonomy" id="1280837"/>
    <lineage>
        <taxon>Eukaryota</taxon>
        <taxon>Fungi</taxon>
        <taxon>Dikarya</taxon>
        <taxon>Basidiomycota</taxon>
        <taxon>Ustilaginomycotina</taxon>
        <taxon>Exobasidiomycetes</taxon>
        <taxon>Exobasidiales</taxon>
        <taxon>Brachybasidiaceae</taxon>
        <taxon>Meira</taxon>
    </lineage>
</organism>
<dbReference type="PROSITE" id="PS50294">
    <property type="entry name" value="WD_REPEATS_REGION"/>
    <property type="match status" value="1"/>
</dbReference>
<evidence type="ECO:0000313" key="9">
    <source>
        <dbReference type="Proteomes" id="UP000245771"/>
    </source>
</evidence>
<gene>
    <name evidence="8" type="ORF">FA14DRAFT_165177</name>
</gene>
<keyword evidence="4" id="KW-0677">Repeat</keyword>
<dbReference type="PROSITE" id="PS50082">
    <property type="entry name" value="WD_REPEATS_2"/>
    <property type="match status" value="1"/>
</dbReference>
<dbReference type="AlphaFoldDB" id="A0A316V9C3"/>
<evidence type="ECO:0000256" key="7">
    <source>
        <dbReference type="SAM" id="MobiDB-lite"/>
    </source>
</evidence>